<keyword evidence="1" id="KW-1133">Transmembrane helix</keyword>
<keyword evidence="1" id="KW-0812">Transmembrane</keyword>
<organism evidence="2">
    <name type="scientific">Euplotes crassus</name>
    <dbReference type="NCBI Taxonomy" id="5936"/>
    <lineage>
        <taxon>Eukaryota</taxon>
        <taxon>Sar</taxon>
        <taxon>Alveolata</taxon>
        <taxon>Ciliophora</taxon>
        <taxon>Intramacronucleata</taxon>
        <taxon>Spirotrichea</taxon>
        <taxon>Hypotrichia</taxon>
        <taxon>Euplotida</taxon>
        <taxon>Euplotidae</taxon>
        <taxon>Moneuplotes</taxon>
    </lineage>
</organism>
<evidence type="ECO:0000313" key="2">
    <source>
        <dbReference type="EMBL" id="CAE0377586.1"/>
    </source>
</evidence>
<accession>A0A7S3NMX4</accession>
<reference evidence="2" key="1">
    <citation type="submission" date="2021-01" db="EMBL/GenBank/DDBJ databases">
        <authorList>
            <person name="Corre E."/>
            <person name="Pelletier E."/>
            <person name="Niang G."/>
            <person name="Scheremetjew M."/>
            <person name="Finn R."/>
            <person name="Kale V."/>
            <person name="Holt S."/>
            <person name="Cochrane G."/>
            <person name="Meng A."/>
            <person name="Brown T."/>
            <person name="Cohen L."/>
        </authorList>
    </citation>
    <scope>NUCLEOTIDE SEQUENCE</scope>
    <source>
        <strain evidence="2">CT5</strain>
    </source>
</reference>
<feature type="transmembrane region" description="Helical" evidence="1">
    <location>
        <begin position="32"/>
        <end position="54"/>
    </location>
</feature>
<keyword evidence="1" id="KW-0472">Membrane</keyword>
<sequence length="99" mass="11521">MTKIEPNIRDYYREYFSIEGFFMLLRLLSFQVMIYLIVGLLALILTGIYMPLFINLLEDMYSSFSSAIAERSLKDCTPLVGSISDLDFMFICSNYYYSG</sequence>
<dbReference type="AlphaFoldDB" id="A0A7S3NMX4"/>
<dbReference type="EMBL" id="HBIK01005222">
    <property type="protein sequence ID" value="CAE0377586.1"/>
    <property type="molecule type" value="Transcribed_RNA"/>
</dbReference>
<evidence type="ECO:0000256" key="1">
    <source>
        <dbReference type="SAM" id="Phobius"/>
    </source>
</evidence>
<gene>
    <name evidence="2" type="ORF">ECRA1380_LOCUS2541</name>
</gene>
<proteinExistence type="predicted"/>
<protein>
    <submittedName>
        <fullName evidence="2">Uncharacterized protein</fullName>
    </submittedName>
</protein>
<name>A0A7S3NMX4_EUPCR</name>